<dbReference type="SUPFAM" id="SSF53335">
    <property type="entry name" value="S-adenosyl-L-methionine-dependent methyltransferases"/>
    <property type="match status" value="1"/>
</dbReference>
<dbReference type="GO" id="GO:0008168">
    <property type="term" value="F:methyltransferase activity"/>
    <property type="evidence" value="ECO:0007669"/>
    <property type="project" value="UniProtKB-KW"/>
</dbReference>
<dbReference type="AlphaFoldDB" id="A0A8J7Z7M7"/>
<comment type="caution">
    <text evidence="2">The sequence shown here is derived from an EMBL/GenBank/DDBJ whole genome shotgun (WGS) entry which is preliminary data.</text>
</comment>
<dbReference type="EMBL" id="WVIE01000011">
    <property type="protein sequence ID" value="NDJ17893.1"/>
    <property type="molecule type" value="Genomic_DNA"/>
</dbReference>
<dbReference type="Proteomes" id="UP000646053">
    <property type="component" value="Unassembled WGS sequence"/>
</dbReference>
<keyword evidence="2" id="KW-0808">Transferase</keyword>
<proteinExistence type="predicted"/>
<protein>
    <submittedName>
        <fullName evidence="2">Methyltransferase</fullName>
    </submittedName>
</protein>
<organism evidence="2 3">
    <name type="scientific">Myxacorys almedinensis A</name>
    <dbReference type="NCBI Taxonomy" id="2690445"/>
    <lineage>
        <taxon>Bacteria</taxon>
        <taxon>Bacillati</taxon>
        <taxon>Cyanobacteriota</taxon>
        <taxon>Cyanophyceae</taxon>
        <taxon>Leptolyngbyales</taxon>
        <taxon>Leptolyngbyaceae</taxon>
        <taxon>Myxacorys</taxon>
        <taxon>Myxacorys almedinensis</taxon>
    </lineage>
</organism>
<reference evidence="2" key="1">
    <citation type="submission" date="2019-12" db="EMBL/GenBank/DDBJ databases">
        <title>High-Quality draft genome sequences of three cyanobacteria isolated from the limestone walls of the Old Cathedral of Coimbra.</title>
        <authorList>
            <person name="Tiago I."/>
            <person name="Soares F."/>
            <person name="Portugal A."/>
        </authorList>
    </citation>
    <scope>NUCLEOTIDE SEQUENCE</scope>
    <source>
        <strain evidence="2">A</strain>
    </source>
</reference>
<name>A0A8J7Z7M7_9CYAN</name>
<dbReference type="CDD" id="cd02440">
    <property type="entry name" value="AdoMet_MTases"/>
    <property type="match status" value="1"/>
</dbReference>
<evidence type="ECO:0000313" key="3">
    <source>
        <dbReference type="Proteomes" id="UP000646053"/>
    </source>
</evidence>
<dbReference type="Pfam" id="PF05175">
    <property type="entry name" value="MTS"/>
    <property type="match status" value="1"/>
</dbReference>
<evidence type="ECO:0000259" key="1">
    <source>
        <dbReference type="Pfam" id="PF05175"/>
    </source>
</evidence>
<dbReference type="InterPro" id="IPR007848">
    <property type="entry name" value="Small_mtfrase_dom"/>
</dbReference>
<sequence>MIKALAKLAYNVYYVPPIHLLGTRVSQEVLRSSLVVKLIFGMRILSKEELSVYFSKPPIYFGLTTYLLATVLRRRLRELPSLKLLEIGVGAYAVLSGYLSRFGTQTVDAIDIDPACIESAQKHVELNQVGVRVFQSDLFSNIPAQTYDLIFWNMPYTELPPHAYLPRLFEAVPDFMNKNAQLLLSYGTKTLPRETILQFLNHYPPLRVDEVKTWAWNVHEVISIGLAKN</sequence>
<gene>
    <name evidence="2" type="ORF">GS601_11405</name>
</gene>
<accession>A0A8J7Z7M7</accession>
<feature type="domain" description="Methyltransferase small" evidence="1">
    <location>
        <begin position="67"/>
        <end position="186"/>
    </location>
</feature>
<dbReference type="GO" id="GO:0032259">
    <property type="term" value="P:methylation"/>
    <property type="evidence" value="ECO:0007669"/>
    <property type="project" value="UniProtKB-KW"/>
</dbReference>
<dbReference type="RefSeq" id="WP_162423409.1">
    <property type="nucleotide sequence ID" value="NZ_WVIE01000011.1"/>
</dbReference>
<keyword evidence="2" id="KW-0489">Methyltransferase</keyword>
<keyword evidence="3" id="KW-1185">Reference proteome</keyword>
<evidence type="ECO:0000313" key="2">
    <source>
        <dbReference type="EMBL" id="NDJ17893.1"/>
    </source>
</evidence>
<dbReference type="Gene3D" id="3.40.50.150">
    <property type="entry name" value="Vaccinia Virus protein VP39"/>
    <property type="match status" value="1"/>
</dbReference>
<dbReference type="InterPro" id="IPR029063">
    <property type="entry name" value="SAM-dependent_MTases_sf"/>
</dbReference>